<proteinExistence type="predicted"/>
<dbReference type="GO" id="GO:0006310">
    <property type="term" value="P:DNA recombination"/>
    <property type="evidence" value="ECO:0007669"/>
    <property type="project" value="InterPro"/>
</dbReference>
<protein>
    <submittedName>
        <fullName evidence="1">Uncharacterized protein</fullName>
    </submittedName>
</protein>
<accession>A0A0F9L856</accession>
<dbReference type="GO" id="GO:0000287">
    <property type="term" value="F:magnesium ion binding"/>
    <property type="evidence" value="ECO:0007669"/>
    <property type="project" value="InterPro"/>
</dbReference>
<dbReference type="SUPFAM" id="SSF103084">
    <property type="entry name" value="Holliday junction resolvase RusA"/>
    <property type="match status" value="1"/>
</dbReference>
<organism evidence="1">
    <name type="scientific">marine sediment metagenome</name>
    <dbReference type="NCBI Taxonomy" id="412755"/>
    <lineage>
        <taxon>unclassified sequences</taxon>
        <taxon>metagenomes</taxon>
        <taxon>ecological metagenomes</taxon>
    </lineage>
</organism>
<comment type="caution">
    <text evidence="1">The sequence shown here is derived from an EMBL/GenBank/DDBJ whole genome shotgun (WGS) entry which is preliminary data.</text>
</comment>
<name>A0A0F9L856_9ZZZZ</name>
<reference evidence="1" key="1">
    <citation type="journal article" date="2015" name="Nature">
        <title>Complex archaea that bridge the gap between prokaryotes and eukaryotes.</title>
        <authorList>
            <person name="Spang A."/>
            <person name="Saw J.H."/>
            <person name="Jorgensen S.L."/>
            <person name="Zaremba-Niedzwiedzka K."/>
            <person name="Martijn J."/>
            <person name="Lind A.E."/>
            <person name="van Eijk R."/>
            <person name="Schleper C."/>
            <person name="Guy L."/>
            <person name="Ettema T.J."/>
        </authorList>
    </citation>
    <scope>NUCLEOTIDE SEQUENCE</scope>
</reference>
<dbReference type="InterPro" id="IPR036614">
    <property type="entry name" value="RusA-like_sf"/>
</dbReference>
<dbReference type="Gene3D" id="3.30.1330.70">
    <property type="entry name" value="Holliday junction resolvase RusA"/>
    <property type="match status" value="1"/>
</dbReference>
<gene>
    <name evidence="1" type="ORF">LCGC14_1544660</name>
</gene>
<dbReference type="GO" id="GO:0006281">
    <property type="term" value="P:DNA repair"/>
    <property type="evidence" value="ECO:0007669"/>
    <property type="project" value="InterPro"/>
</dbReference>
<dbReference type="AlphaFoldDB" id="A0A0F9L856"/>
<sequence>MTIPIRGRPMGRPRAVVMGRGRNARLVTPMKDRVWQDKAAILIIQERPQRAPVGMTSIKAWFYFSPPKSWPKKKRAEAMKNTTIRPQGKEGDLDNLAKAILDVLQTVHLLKNDKDVVSMVVDKFFGEPERIELEIRVYE</sequence>
<evidence type="ECO:0000313" key="1">
    <source>
        <dbReference type="EMBL" id="KKM60165.1"/>
    </source>
</evidence>
<dbReference type="EMBL" id="LAZR01011730">
    <property type="protein sequence ID" value="KKM60165.1"/>
    <property type="molecule type" value="Genomic_DNA"/>
</dbReference>
<dbReference type="Pfam" id="PF05866">
    <property type="entry name" value="RusA"/>
    <property type="match status" value="1"/>
</dbReference>
<dbReference type="InterPro" id="IPR008822">
    <property type="entry name" value="Endonuclease_RusA-like"/>
</dbReference>